<evidence type="ECO:0000313" key="3">
    <source>
        <dbReference type="Proteomes" id="UP000789901"/>
    </source>
</evidence>
<protein>
    <submittedName>
        <fullName evidence="2">15187_t:CDS:1</fullName>
    </submittedName>
</protein>
<dbReference type="EMBL" id="CAJVQB010049984">
    <property type="protein sequence ID" value="CAG8834707.1"/>
    <property type="molecule type" value="Genomic_DNA"/>
</dbReference>
<sequence>ESAKEPQTLPSTIKFSQDNPYIDREEKITEPTDPTKKTEVEIRQDMLPMEEEPTKSEPELDNEVDTSPNSTISEATGSTIPESTLDLVTNTVYEEPFTVVNYKKAKNKKTSRNGTGQNFQPYGNRGRPKQGPPPQNV</sequence>
<name>A0ABN7WKR9_GIGMA</name>
<keyword evidence="3" id="KW-1185">Reference proteome</keyword>
<proteinExistence type="predicted"/>
<comment type="caution">
    <text evidence="2">The sequence shown here is derived from an EMBL/GenBank/DDBJ whole genome shotgun (WGS) entry which is preliminary data.</text>
</comment>
<reference evidence="2 3" key="1">
    <citation type="submission" date="2021-06" db="EMBL/GenBank/DDBJ databases">
        <authorList>
            <person name="Kallberg Y."/>
            <person name="Tangrot J."/>
            <person name="Rosling A."/>
        </authorList>
    </citation>
    <scope>NUCLEOTIDE SEQUENCE [LARGE SCALE GENOMIC DNA]</scope>
    <source>
        <strain evidence="2 3">120-4 pot B 10/14</strain>
    </source>
</reference>
<organism evidence="2 3">
    <name type="scientific">Gigaspora margarita</name>
    <dbReference type="NCBI Taxonomy" id="4874"/>
    <lineage>
        <taxon>Eukaryota</taxon>
        <taxon>Fungi</taxon>
        <taxon>Fungi incertae sedis</taxon>
        <taxon>Mucoromycota</taxon>
        <taxon>Glomeromycotina</taxon>
        <taxon>Glomeromycetes</taxon>
        <taxon>Diversisporales</taxon>
        <taxon>Gigasporaceae</taxon>
        <taxon>Gigaspora</taxon>
    </lineage>
</organism>
<accession>A0ABN7WKR9</accession>
<dbReference type="Proteomes" id="UP000789901">
    <property type="component" value="Unassembled WGS sequence"/>
</dbReference>
<feature type="region of interest" description="Disordered" evidence="1">
    <location>
        <begin position="96"/>
        <end position="137"/>
    </location>
</feature>
<gene>
    <name evidence="2" type="ORF">GMARGA_LOCUS32200</name>
</gene>
<feature type="compositionally biased region" description="Polar residues" evidence="1">
    <location>
        <begin position="65"/>
        <end position="83"/>
    </location>
</feature>
<evidence type="ECO:0000256" key="1">
    <source>
        <dbReference type="SAM" id="MobiDB-lite"/>
    </source>
</evidence>
<feature type="compositionally biased region" description="Basic and acidic residues" evidence="1">
    <location>
        <begin position="21"/>
        <end position="44"/>
    </location>
</feature>
<feature type="non-terminal residue" evidence="2">
    <location>
        <position position="1"/>
    </location>
</feature>
<evidence type="ECO:0000313" key="2">
    <source>
        <dbReference type="EMBL" id="CAG8834707.1"/>
    </source>
</evidence>
<feature type="region of interest" description="Disordered" evidence="1">
    <location>
        <begin position="1"/>
        <end position="83"/>
    </location>
</feature>
<feature type="compositionally biased region" description="Polar residues" evidence="1">
    <location>
        <begin position="112"/>
        <end position="121"/>
    </location>
</feature>
<feature type="compositionally biased region" description="Polar residues" evidence="1">
    <location>
        <begin position="8"/>
        <end position="19"/>
    </location>
</feature>